<keyword evidence="3" id="KW-1185">Reference proteome</keyword>
<sequence length="113" mass="12047">MPAVGGFASDSEAGVAVTAAHDAMDVEPVVGGGARKQRALGKNTRPAVVGAQVSERPRTPSDETMRLDEEIKVLRGQLASRLVLPHFVWSRGSIRAFSNSGPARPYIARLRVL</sequence>
<evidence type="ECO:0000256" key="1">
    <source>
        <dbReference type="SAM" id="MobiDB-lite"/>
    </source>
</evidence>
<proteinExistence type="predicted"/>
<protein>
    <submittedName>
        <fullName evidence="2">Uncharacterized protein</fullName>
    </submittedName>
</protein>
<gene>
    <name evidence="2" type="ORF">HNQ75_004539</name>
</gene>
<name>A0A7W9Z1X9_9HYPH</name>
<reference evidence="2 3" key="1">
    <citation type="submission" date="2020-08" db="EMBL/GenBank/DDBJ databases">
        <title>Genomic Encyclopedia of Type Strains, Phase IV (KMG-IV): sequencing the most valuable type-strain genomes for metagenomic binning, comparative biology and taxonomic classification.</title>
        <authorList>
            <person name="Goeker M."/>
        </authorList>
    </citation>
    <scope>NUCLEOTIDE SEQUENCE [LARGE SCALE GENOMIC DNA]</scope>
    <source>
        <strain evidence="2 3">DSM 102134</strain>
    </source>
</reference>
<feature type="region of interest" description="Disordered" evidence="1">
    <location>
        <begin position="34"/>
        <end position="63"/>
    </location>
</feature>
<dbReference type="EMBL" id="JACHEJ010000039">
    <property type="protein sequence ID" value="MBB6182550.1"/>
    <property type="molecule type" value="Genomic_DNA"/>
</dbReference>
<comment type="caution">
    <text evidence="2">The sequence shown here is derived from an EMBL/GenBank/DDBJ whole genome shotgun (WGS) entry which is preliminary data.</text>
</comment>
<dbReference type="Proteomes" id="UP000535501">
    <property type="component" value="Unassembled WGS sequence"/>
</dbReference>
<evidence type="ECO:0000313" key="2">
    <source>
        <dbReference type="EMBL" id="MBB6182550.1"/>
    </source>
</evidence>
<organism evidence="2 3">
    <name type="scientific">Pseudorhizobium flavum</name>
    <dbReference type="NCBI Taxonomy" id="1335061"/>
    <lineage>
        <taxon>Bacteria</taxon>
        <taxon>Pseudomonadati</taxon>
        <taxon>Pseudomonadota</taxon>
        <taxon>Alphaproteobacteria</taxon>
        <taxon>Hyphomicrobiales</taxon>
        <taxon>Rhizobiaceae</taxon>
        <taxon>Rhizobium/Agrobacterium group</taxon>
        <taxon>Pseudorhizobium</taxon>
    </lineage>
</organism>
<accession>A0A7W9Z1X9</accession>
<feature type="non-terminal residue" evidence="2">
    <location>
        <position position="113"/>
    </location>
</feature>
<dbReference type="AlphaFoldDB" id="A0A7W9Z1X9"/>
<evidence type="ECO:0000313" key="3">
    <source>
        <dbReference type="Proteomes" id="UP000535501"/>
    </source>
</evidence>